<organism evidence="8 9">
    <name type="scientific">Parabacteroides segnis</name>
    <dbReference type="NCBI Taxonomy" id="2763058"/>
    <lineage>
        <taxon>Bacteria</taxon>
        <taxon>Pseudomonadati</taxon>
        <taxon>Bacteroidota</taxon>
        <taxon>Bacteroidia</taxon>
        <taxon>Bacteroidales</taxon>
        <taxon>Tannerellaceae</taxon>
        <taxon>Parabacteroides</taxon>
    </lineage>
</organism>
<dbReference type="EMBL" id="JACOOI010000019">
    <property type="protein sequence ID" value="MBC5644510.1"/>
    <property type="molecule type" value="Genomic_DNA"/>
</dbReference>
<dbReference type="Pfam" id="PF07980">
    <property type="entry name" value="SusD_RagB"/>
    <property type="match status" value="1"/>
</dbReference>
<dbReference type="Gene3D" id="1.25.40.390">
    <property type="match status" value="1"/>
</dbReference>
<comment type="caution">
    <text evidence="8">The sequence shown here is derived from an EMBL/GenBank/DDBJ whole genome shotgun (WGS) entry which is preliminary data.</text>
</comment>
<feature type="domain" description="SusD-like N-terminal" evidence="7">
    <location>
        <begin position="20"/>
        <end position="186"/>
    </location>
</feature>
<keyword evidence="3" id="KW-0732">Signal</keyword>
<dbReference type="RefSeq" id="WP_186960381.1">
    <property type="nucleotide sequence ID" value="NZ_JACOOI010000019.1"/>
</dbReference>
<dbReference type="Proteomes" id="UP000644010">
    <property type="component" value="Unassembled WGS sequence"/>
</dbReference>
<evidence type="ECO:0000256" key="1">
    <source>
        <dbReference type="ARBA" id="ARBA00004442"/>
    </source>
</evidence>
<evidence type="ECO:0000256" key="4">
    <source>
        <dbReference type="ARBA" id="ARBA00023136"/>
    </source>
</evidence>
<evidence type="ECO:0000256" key="2">
    <source>
        <dbReference type="ARBA" id="ARBA00006275"/>
    </source>
</evidence>
<keyword evidence="9" id="KW-1185">Reference proteome</keyword>
<dbReference type="Pfam" id="PF14322">
    <property type="entry name" value="SusD-like_3"/>
    <property type="match status" value="1"/>
</dbReference>
<comment type="similarity">
    <text evidence="2">Belongs to the SusD family.</text>
</comment>
<keyword evidence="5" id="KW-0998">Cell outer membrane</keyword>
<evidence type="ECO:0000313" key="9">
    <source>
        <dbReference type="Proteomes" id="UP000644010"/>
    </source>
</evidence>
<evidence type="ECO:0000256" key="3">
    <source>
        <dbReference type="ARBA" id="ARBA00022729"/>
    </source>
</evidence>
<evidence type="ECO:0000313" key="8">
    <source>
        <dbReference type="EMBL" id="MBC5644510.1"/>
    </source>
</evidence>
<keyword evidence="4" id="KW-0472">Membrane</keyword>
<dbReference type="PROSITE" id="PS51257">
    <property type="entry name" value="PROKAR_LIPOPROTEIN"/>
    <property type="match status" value="1"/>
</dbReference>
<gene>
    <name evidence="8" type="ORF">H8S77_16655</name>
</gene>
<evidence type="ECO:0000256" key="5">
    <source>
        <dbReference type="ARBA" id="ARBA00023237"/>
    </source>
</evidence>
<dbReference type="InterPro" id="IPR012944">
    <property type="entry name" value="SusD_RagB_dom"/>
</dbReference>
<accession>A0ABR7E410</accession>
<dbReference type="InterPro" id="IPR011990">
    <property type="entry name" value="TPR-like_helical_dom_sf"/>
</dbReference>
<name>A0ABR7E410_9BACT</name>
<comment type="subcellular location">
    <subcellularLocation>
        <location evidence="1">Cell outer membrane</location>
    </subcellularLocation>
</comment>
<evidence type="ECO:0000259" key="7">
    <source>
        <dbReference type="Pfam" id="PF14322"/>
    </source>
</evidence>
<dbReference type="SUPFAM" id="SSF48452">
    <property type="entry name" value="TPR-like"/>
    <property type="match status" value="1"/>
</dbReference>
<protein>
    <submittedName>
        <fullName evidence="8">RagB/SusD family nutrient uptake outer membrane protein</fullName>
    </submittedName>
</protein>
<reference evidence="8 9" key="1">
    <citation type="submission" date="2020-08" db="EMBL/GenBank/DDBJ databases">
        <title>Genome public.</title>
        <authorList>
            <person name="Liu C."/>
            <person name="Sun Q."/>
        </authorList>
    </citation>
    <scope>NUCLEOTIDE SEQUENCE [LARGE SCALE GENOMIC DNA]</scope>
    <source>
        <strain evidence="8 9">BX2</strain>
    </source>
</reference>
<dbReference type="InterPro" id="IPR033985">
    <property type="entry name" value="SusD-like_N"/>
</dbReference>
<feature type="domain" description="RagB/SusD" evidence="6">
    <location>
        <begin position="297"/>
        <end position="641"/>
    </location>
</feature>
<evidence type="ECO:0000259" key="6">
    <source>
        <dbReference type="Pfam" id="PF07980"/>
    </source>
</evidence>
<proteinExistence type="inferred from homology"/>
<sequence length="646" mass="74101">MKKYLVMTICCLVFIACNDDFLDRQPKNSLTEATVFTTYDNFKTYCWKFYQNLGKYAYDKNQMEANTDNGFWGAASNENIYAFNKVTTPGSGGGWDFGNIRALNVMLDKIDDSSMNEKDKEHWRSVGYFFKAFNYFQLVAKFGDVPWLEKTVTDQDDELLYGPRTPRSEVSKKILDLLLYARDNIKTTGDGDNTINRDVVNALISRFGLFEGTFQKYHQISGEIPYTDYLQASYDASKELIGKYPTVHNHFDELFNSESLAGVTGVLLYRNYVNPGKGHGIDRILRSSDSYAEACAESVQAFLCSDGKPIWTSSNYEGDPKTGDATMNVEFRNRDYRLYFTVAPPYRVNGGAPLYYPDDASKITNTEKPEDREYIDFMQTITGKPEADGSSKQLPLMQWGCIYLLEIPHLRGIYNMNQPYNISSGGYYVYKHYYGANLQLLGSSQSDNSTDCPLFRMGEVMVNHAEAAWELGLFNQGVADITINQLRKRAHVADMNVAEIDASFDPKRDRGGDPKYDQDYAVDPVLWEIRRERRVELMFEGFRLNDLRRWRKGKYVNKQQLGVYVKKSDYEDERHCAYINGGREPDISKFALNLYPDNNRDAGRIVFFKEPNPGWQDIYYLDPLPMDQLVLNPSLKQNPGYNSPSN</sequence>